<dbReference type="EMBL" id="JAFIMR010000002">
    <property type="protein sequence ID" value="KAI1880863.1"/>
    <property type="molecule type" value="Genomic_DNA"/>
</dbReference>
<dbReference type="Gene3D" id="3.40.50.1820">
    <property type="entry name" value="alpha/beta hydrolase"/>
    <property type="match status" value="1"/>
</dbReference>
<reference evidence="5" key="1">
    <citation type="submission" date="2021-03" db="EMBL/GenBank/DDBJ databases">
        <title>Revisited historic fungal species revealed as producer of novel bioactive compounds through whole genome sequencing and comparative genomics.</title>
        <authorList>
            <person name="Vignolle G.A."/>
            <person name="Hochenegger N."/>
            <person name="Mach R.L."/>
            <person name="Mach-Aigner A.R."/>
            <person name="Javad Rahimi M."/>
            <person name="Salim K.A."/>
            <person name="Chan C.M."/>
            <person name="Lim L.B.L."/>
            <person name="Cai F."/>
            <person name="Druzhinina I.S."/>
            <person name="U'Ren J.M."/>
            <person name="Derntl C."/>
        </authorList>
    </citation>
    <scope>NUCLEOTIDE SEQUENCE</scope>
    <source>
        <strain evidence="5">TUCIM 5799</strain>
    </source>
</reference>
<evidence type="ECO:0000256" key="2">
    <source>
        <dbReference type="ARBA" id="ARBA00022801"/>
    </source>
</evidence>
<dbReference type="Proteomes" id="UP000829685">
    <property type="component" value="Unassembled WGS sequence"/>
</dbReference>
<sequence length="712" mass="77599">MAGLLSESFLFGLGVLHLFSDSFLVHATSYQISASGISILTQNYLDGECAPNNGTAAILVHKPEAFSVASQSCAQLSERLWDPSAADFNGGLNSSISRLVYDSQISAEQLLWVAQERGNNSICQGIDTTGHVFPVDCTEQLPALCTQSAPISNSSYSDNSTLWQITHPVAQSTFTGYRDYHTWKFRGLRYAKKPDRFTYSSVFLETGNISAITAGADCVQPIGEVKSGSSEDCLFLNVWTPFLPPTNSLGRNPALEAESTYLKPVMVYLYGGGFTSGSGKNPNTDGTNLASRGDAVVVSVNYRVGNIGFLAFPDGIHNGNYAISDMVTALEWVQKYIQYFGGDASRVTLFGESAGAQGTHILLGSPKAQGLFHRAIMQSDPQGYPNGSNFRWMQYATVGDAYRDRTRKVLNETCCLNATDQVACLSKIDGFDLVNLSTNANGAVVDGIYLQNHELVVNKTGIASNVSIMTGTNRDESGVLIDADAYPQNGTSFSDYFREHVGNGLNLADNYSLAIPPGPFSLTNFSSPEAILNASLRIASDGEFTCFDLAKAYSGAKHKAFQSTYVFQFNRTYNPSGYTRTWCDAPKTSSRPHGDPDGAYYKCHAGEQTIVFGNVRRSGQIDRDGFDVPFSQLVVDYWSSFARTGNPNPDKAYLRARDYHTTLAQVETAGPWEPVHAEQPTMRVLQWDGMQVPFVESEQCKAIGIPLDILEK</sequence>
<name>A0A9P9WX25_9PEZI</name>
<organism evidence="5 6">
    <name type="scientific">Neoarthrinium moseri</name>
    <dbReference type="NCBI Taxonomy" id="1658444"/>
    <lineage>
        <taxon>Eukaryota</taxon>
        <taxon>Fungi</taxon>
        <taxon>Dikarya</taxon>
        <taxon>Ascomycota</taxon>
        <taxon>Pezizomycotina</taxon>
        <taxon>Sordariomycetes</taxon>
        <taxon>Xylariomycetidae</taxon>
        <taxon>Amphisphaeriales</taxon>
        <taxon>Apiosporaceae</taxon>
        <taxon>Neoarthrinium</taxon>
    </lineage>
</organism>
<dbReference type="Pfam" id="PF00135">
    <property type="entry name" value="COesterase"/>
    <property type="match status" value="1"/>
</dbReference>
<proteinExistence type="inferred from homology"/>
<dbReference type="PANTHER" id="PTHR11559">
    <property type="entry name" value="CARBOXYLESTERASE"/>
    <property type="match status" value="1"/>
</dbReference>
<keyword evidence="3" id="KW-0732">Signal</keyword>
<dbReference type="InterPro" id="IPR019826">
    <property type="entry name" value="Carboxylesterase_B_AS"/>
</dbReference>
<evidence type="ECO:0000313" key="6">
    <source>
        <dbReference type="Proteomes" id="UP000829685"/>
    </source>
</evidence>
<accession>A0A9P9WX25</accession>
<dbReference type="AlphaFoldDB" id="A0A9P9WX25"/>
<dbReference type="GO" id="GO:0016787">
    <property type="term" value="F:hydrolase activity"/>
    <property type="evidence" value="ECO:0007669"/>
    <property type="project" value="UniProtKB-KW"/>
</dbReference>
<dbReference type="InterPro" id="IPR002018">
    <property type="entry name" value="CarbesteraseB"/>
</dbReference>
<dbReference type="SUPFAM" id="SSF53474">
    <property type="entry name" value="alpha/beta-Hydrolases"/>
    <property type="match status" value="1"/>
</dbReference>
<evidence type="ECO:0000256" key="1">
    <source>
        <dbReference type="ARBA" id="ARBA00005964"/>
    </source>
</evidence>
<dbReference type="InterPro" id="IPR019819">
    <property type="entry name" value="Carboxylesterase_B_CS"/>
</dbReference>
<protein>
    <recommendedName>
        <fullName evidence="4">Carboxylesterase type B domain-containing protein</fullName>
    </recommendedName>
</protein>
<comment type="similarity">
    <text evidence="1">Belongs to the type-B carboxylesterase/lipase family.</text>
</comment>
<dbReference type="InterPro" id="IPR050309">
    <property type="entry name" value="Type-B_Carboxylest/Lipase"/>
</dbReference>
<dbReference type="InterPro" id="IPR029058">
    <property type="entry name" value="AB_hydrolase_fold"/>
</dbReference>
<feature type="chain" id="PRO_5040422888" description="Carboxylesterase type B domain-containing protein" evidence="3">
    <location>
        <begin position="28"/>
        <end position="712"/>
    </location>
</feature>
<keyword evidence="2" id="KW-0378">Hydrolase</keyword>
<feature type="signal peptide" evidence="3">
    <location>
        <begin position="1"/>
        <end position="27"/>
    </location>
</feature>
<evidence type="ECO:0000256" key="3">
    <source>
        <dbReference type="SAM" id="SignalP"/>
    </source>
</evidence>
<gene>
    <name evidence="5" type="ORF">JX265_001103</name>
</gene>
<comment type="caution">
    <text evidence="5">The sequence shown here is derived from an EMBL/GenBank/DDBJ whole genome shotgun (WGS) entry which is preliminary data.</text>
</comment>
<keyword evidence="6" id="KW-1185">Reference proteome</keyword>
<dbReference type="PROSITE" id="PS00941">
    <property type="entry name" value="CARBOXYLESTERASE_B_2"/>
    <property type="match status" value="1"/>
</dbReference>
<dbReference type="PROSITE" id="PS00122">
    <property type="entry name" value="CARBOXYLESTERASE_B_1"/>
    <property type="match status" value="1"/>
</dbReference>
<evidence type="ECO:0000259" key="4">
    <source>
        <dbReference type="Pfam" id="PF00135"/>
    </source>
</evidence>
<feature type="domain" description="Carboxylesterase type B" evidence="4">
    <location>
        <begin position="182"/>
        <end position="679"/>
    </location>
</feature>
<evidence type="ECO:0000313" key="5">
    <source>
        <dbReference type="EMBL" id="KAI1880863.1"/>
    </source>
</evidence>